<dbReference type="AlphaFoldDB" id="A0A1X7LW53"/>
<keyword evidence="1" id="KW-0732">Signal</keyword>
<organism evidence="2 3">
    <name type="scientific">Paraburkholderia susongensis</name>
    <dbReference type="NCBI Taxonomy" id="1515439"/>
    <lineage>
        <taxon>Bacteria</taxon>
        <taxon>Pseudomonadati</taxon>
        <taxon>Pseudomonadota</taxon>
        <taxon>Betaproteobacteria</taxon>
        <taxon>Burkholderiales</taxon>
        <taxon>Burkholderiaceae</taxon>
        <taxon>Paraburkholderia</taxon>
    </lineage>
</organism>
<gene>
    <name evidence="2" type="ORF">SAMN06265784_110194</name>
</gene>
<dbReference type="Proteomes" id="UP000193228">
    <property type="component" value="Unassembled WGS sequence"/>
</dbReference>
<keyword evidence="3" id="KW-1185">Reference proteome</keyword>
<proteinExistence type="predicted"/>
<evidence type="ECO:0000313" key="3">
    <source>
        <dbReference type="Proteomes" id="UP000193228"/>
    </source>
</evidence>
<reference evidence="3" key="1">
    <citation type="submission" date="2017-04" db="EMBL/GenBank/DDBJ databases">
        <authorList>
            <person name="Varghese N."/>
            <person name="Submissions S."/>
        </authorList>
    </citation>
    <scope>NUCLEOTIDE SEQUENCE [LARGE SCALE GENOMIC DNA]</scope>
    <source>
        <strain evidence="3">LMG 29540</strain>
    </source>
</reference>
<dbReference type="RefSeq" id="WP_085488329.1">
    <property type="nucleotide sequence ID" value="NZ_FXAT01000010.1"/>
</dbReference>
<dbReference type="EMBL" id="FXAT01000010">
    <property type="protein sequence ID" value="SMG58075.1"/>
    <property type="molecule type" value="Genomic_DNA"/>
</dbReference>
<feature type="chain" id="PRO_5012824083" description="Secreted protein" evidence="1">
    <location>
        <begin position="23"/>
        <end position="80"/>
    </location>
</feature>
<dbReference type="OrthoDB" id="9034330at2"/>
<name>A0A1X7LW53_9BURK</name>
<sequence>MKIYLPTVTAVLLIGSATSALCQPLDNTPQTAQQWRQKVVSSTCITYDPNDWQSYPLNFQDANSVHQAQPGGIDRLRPRC</sequence>
<evidence type="ECO:0000256" key="1">
    <source>
        <dbReference type="SAM" id="SignalP"/>
    </source>
</evidence>
<evidence type="ECO:0000313" key="2">
    <source>
        <dbReference type="EMBL" id="SMG58075.1"/>
    </source>
</evidence>
<feature type="signal peptide" evidence="1">
    <location>
        <begin position="1"/>
        <end position="22"/>
    </location>
</feature>
<accession>A0A1X7LW53</accession>
<protein>
    <recommendedName>
        <fullName evidence="4">Secreted protein</fullName>
    </recommendedName>
</protein>
<evidence type="ECO:0008006" key="4">
    <source>
        <dbReference type="Google" id="ProtNLM"/>
    </source>
</evidence>